<proteinExistence type="predicted"/>
<dbReference type="EMBL" id="GL380035">
    <property type="protein sequence ID" value="EGT43483.1"/>
    <property type="molecule type" value="Genomic_DNA"/>
</dbReference>
<organism evidence="2">
    <name type="scientific">Caenorhabditis brenneri</name>
    <name type="common">Nematode worm</name>
    <dbReference type="NCBI Taxonomy" id="135651"/>
    <lineage>
        <taxon>Eukaryota</taxon>
        <taxon>Metazoa</taxon>
        <taxon>Ecdysozoa</taxon>
        <taxon>Nematoda</taxon>
        <taxon>Chromadorea</taxon>
        <taxon>Rhabditida</taxon>
        <taxon>Rhabditina</taxon>
        <taxon>Rhabditomorpha</taxon>
        <taxon>Rhabditoidea</taxon>
        <taxon>Rhabditidae</taxon>
        <taxon>Peloderinae</taxon>
        <taxon>Caenorhabditis</taxon>
    </lineage>
</organism>
<reference evidence="2" key="1">
    <citation type="submission" date="2011-07" db="EMBL/GenBank/DDBJ databases">
        <authorList>
            <consortium name="Caenorhabditis brenneri Sequencing and Analysis Consortium"/>
            <person name="Wilson R.K."/>
        </authorList>
    </citation>
    <scope>NUCLEOTIDE SEQUENCE [LARGE SCALE GENOMIC DNA]</scope>
    <source>
        <strain evidence="2">PB2801</strain>
    </source>
</reference>
<name>G0P331_CAEBE</name>
<protein>
    <submittedName>
        <fullName evidence="1">Uncharacterized protein</fullName>
    </submittedName>
</protein>
<dbReference type="InParanoid" id="G0P331"/>
<evidence type="ECO:0000313" key="2">
    <source>
        <dbReference type="Proteomes" id="UP000008068"/>
    </source>
</evidence>
<keyword evidence="2" id="KW-1185">Reference proteome</keyword>
<dbReference type="AlphaFoldDB" id="G0P331"/>
<sequence length="114" mass="13507">MKSRLKSRLIEKLKVIKLYICNQTNIPFKWISFFMERVERMNRNEYSDNSSELIGTWRRGGGEEGEGFEMDLHGEKQQKILFLIFHKIGNECIDSLVCSYCSKEQLSKIRMSDF</sequence>
<evidence type="ECO:0000313" key="1">
    <source>
        <dbReference type="EMBL" id="EGT43483.1"/>
    </source>
</evidence>
<accession>G0P331</accession>
<dbReference type="Proteomes" id="UP000008068">
    <property type="component" value="Unassembled WGS sequence"/>
</dbReference>
<dbReference type="HOGENOM" id="CLU_2123234_0_0_1"/>
<gene>
    <name evidence="1" type="ORF">CAEBREN_25217</name>
</gene>